<organism evidence="4 5">
    <name type="scientific">Trypanosoma theileri</name>
    <dbReference type="NCBI Taxonomy" id="67003"/>
    <lineage>
        <taxon>Eukaryota</taxon>
        <taxon>Discoba</taxon>
        <taxon>Euglenozoa</taxon>
        <taxon>Kinetoplastea</taxon>
        <taxon>Metakinetoplastina</taxon>
        <taxon>Trypanosomatida</taxon>
        <taxon>Trypanosomatidae</taxon>
        <taxon>Trypanosoma</taxon>
    </lineage>
</organism>
<evidence type="ECO:0000313" key="4">
    <source>
        <dbReference type="EMBL" id="ORC93646.1"/>
    </source>
</evidence>
<dbReference type="Proteomes" id="UP000192257">
    <property type="component" value="Unassembled WGS sequence"/>
</dbReference>
<dbReference type="OrthoDB" id="10262929at2759"/>
<dbReference type="RefSeq" id="XP_028887712.1">
    <property type="nucleotide sequence ID" value="XM_029021204.1"/>
</dbReference>
<dbReference type="GeneID" id="39980984"/>
<dbReference type="AlphaFoldDB" id="A0A1X0P9Q4"/>
<comment type="caution">
    <text evidence="4">The sequence shown here is derived from an EMBL/GenBank/DDBJ whole genome shotgun (WGS) entry which is preliminary data.</text>
</comment>
<feature type="compositionally biased region" description="Basic and acidic residues" evidence="3">
    <location>
        <begin position="726"/>
        <end position="737"/>
    </location>
</feature>
<feature type="region of interest" description="Disordered" evidence="3">
    <location>
        <begin position="973"/>
        <end position="996"/>
    </location>
</feature>
<sequence length="996" mass="115713">MTDVVQLFDDATDVSHSSAVLVLNTLVEEGRIIEERAEYLKQKFKELHNRVLVVYKRDNFLLKRARQLRKELDTEKERIAARGTVAVEDDTEIQRLKKVLMEAENELSEAQERESILQVEALEFDRKKHTMLLEREDALAAEEARLRPRMEALQAEMNAMGKEIEDMTTELQTIGAKRDEILAEETECKEKLRHWNEIMADATKQLTNVEKAPERAMKQTEIVIKSYQAAQLELSALDEKLQVQMDMIAKLELKKNTRNTDYTQAQANLRKLKAQIDSKRITIDTLNTSLEMELEARQGYQQRIAQLEQLIKTTHIARETELGNVEHVHREMERTSAAYTELEHTVANILKEQQDIKENIGKVKKHIERVQGVRKRNAQRLEDEQRVMELRTRAFMREQSREEGFIAKAEAVREDIAALKSEINGRALQEEVKRRETAALVVRRQELNRDCARENSRIKMGKDELRMKEMHVNEVRKRRDELEHRLNSITEMFQNIKRERSHKAAQIQAVTQKMTEMSEKKTILENELAVLCRESALKETELTRKKRQVQELRQICKNLRMDKNRQRKNLEKVSDEERNIKNEVRRVNEQIASLEEDMEDVKNTYNEVIEGRNYAGVQLLDRNDELCVLYARVNAQEKAIRDGVLMDNARRDEIRALQIKLADLRREVDVVQKSVPKVKELEAQLETLVDEIDDERWKIEVLENDLTNPKNPYRWRVISRKTAGREFPTEVEGKHADTANTTLPGASTLARSGVEGPSDEFLHLQQRCLELEERVNAINERIREKDLILEEVTELTSRVTEQAKSGREFTLALAKQVNSHHSSIRAKTRQMMATVSELSVFQASAIQLKQDVQRLECLVEEAERNMQQGEAPFAEAEERYLREIESRRRYADMLRHRKEKEAEATAASKTLITTAEQRPNAYIPDDGLSVPKPFGALVPFKPTPMVQSSRFYRSQVEHYQAREMQNRVMGGHIPVDQVSSGKKKTNVKSNHLSVTH</sequence>
<feature type="coiled-coil region" evidence="2">
    <location>
        <begin position="465"/>
        <end position="611"/>
    </location>
</feature>
<evidence type="ECO:0000313" key="5">
    <source>
        <dbReference type="Proteomes" id="UP000192257"/>
    </source>
</evidence>
<dbReference type="EMBL" id="NBCO01000001">
    <property type="protein sequence ID" value="ORC93646.1"/>
    <property type="molecule type" value="Genomic_DNA"/>
</dbReference>
<keyword evidence="4" id="KW-0282">Flagellum</keyword>
<accession>A0A1X0P9Q4</accession>
<feature type="coiled-coil region" evidence="2">
    <location>
        <begin position="845"/>
        <end position="879"/>
    </location>
</feature>
<dbReference type="PANTHER" id="PTHR32083">
    <property type="entry name" value="CILIA AND FLAGELLA-ASSOCIATED PROTEIN 58-RELATED"/>
    <property type="match status" value="1"/>
</dbReference>
<keyword evidence="4" id="KW-0966">Cell projection</keyword>
<dbReference type="GO" id="GO:0005856">
    <property type="term" value="C:cytoskeleton"/>
    <property type="evidence" value="ECO:0007669"/>
    <property type="project" value="TreeGrafter"/>
</dbReference>
<evidence type="ECO:0000256" key="2">
    <source>
        <dbReference type="SAM" id="Coils"/>
    </source>
</evidence>
<dbReference type="VEuPathDB" id="TriTrypDB:TM35_000015230"/>
<feature type="coiled-coil region" evidence="2">
    <location>
        <begin position="234"/>
        <end position="310"/>
    </location>
</feature>
<dbReference type="STRING" id="67003.A0A1X0P9Q4"/>
<feature type="coiled-coil region" evidence="2">
    <location>
        <begin position="62"/>
        <end position="120"/>
    </location>
</feature>
<keyword evidence="4" id="KW-0969">Cilium</keyword>
<feature type="region of interest" description="Disordered" evidence="3">
    <location>
        <begin position="726"/>
        <end position="746"/>
    </location>
</feature>
<reference evidence="4 5" key="1">
    <citation type="submission" date="2017-03" db="EMBL/GenBank/DDBJ databases">
        <title>An alternative strategy for trypanosome survival in the mammalian bloodstream revealed through genome and transcriptome analysis of the ubiquitous bovine parasite Trypanosoma (Megatrypanum) theileri.</title>
        <authorList>
            <person name="Kelly S."/>
            <person name="Ivens A."/>
            <person name="Mott A."/>
            <person name="O'Neill E."/>
            <person name="Emms D."/>
            <person name="Macleod O."/>
            <person name="Voorheis P."/>
            <person name="Matthews J."/>
            <person name="Matthews K."/>
            <person name="Carrington M."/>
        </authorList>
    </citation>
    <scope>NUCLEOTIDE SEQUENCE [LARGE SCALE GENOMIC DNA]</scope>
    <source>
        <strain evidence="4">Edinburgh</strain>
    </source>
</reference>
<proteinExistence type="predicted"/>
<name>A0A1X0P9Q4_9TRYP</name>
<evidence type="ECO:0000256" key="1">
    <source>
        <dbReference type="ARBA" id="ARBA00023054"/>
    </source>
</evidence>
<gene>
    <name evidence="4" type="ORF">TM35_000015230</name>
</gene>
<protein>
    <submittedName>
        <fullName evidence="4">Coiled-coil flagellar protein, move backward only 2</fullName>
    </submittedName>
</protein>
<feature type="coiled-coil region" evidence="2">
    <location>
        <begin position="654"/>
        <end position="705"/>
    </location>
</feature>
<dbReference type="PANTHER" id="PTHR32083:SF34">
    <property type="entry name" value="COILED-COIL DOMAIN-CONTAINING PROTEIN 146"/>
    <property type="match status" value="1"/>
</dbReference>
<evidence type="ECO:0000256" key="3">
    <source>
        <dbReference type="SAM" id="MobiDB-lite"/>
    </source>
</evidence>
<feature type="compositionally biased region" description="Polar residues" evidence="3">
    <location>
        <begin position="987"/>
        <end position="996"/>
    </location>
</feature>
<keyword evidence="1 2" id="KW-0175">Coiled coil</keyword>
<keyword evidence="5" id="KW-1185">Reference proteome</keyword>